<dbReference type="CDD" id="cd01647">
    <property type="entry name" value="RT_LTR"/>
    <property type="match status" value="1"/>
</dbReference>
<dbReference type="Pfam" id="PF00078">
    <property type="entry name" value="RVT_1"/>
    <property type="match status" value="1"/>
</dbReference>
<organism evidence="9 10">
    <name type="scientific">Aphis gossypii</name>
    <name type="common">Cotton aphid</name>
    <dbReference type="NCBI Taxonomy" id="80765"/>
    <lineage>
        <taxon>Eukaryota</taxon>
        <taxon>Metazoa</taxon>
        <taxon>Ecdysozoa</taxon>
        <taxon>Arthropoda</taxon>
        <taxon>Hexapoda</taxon>
        <taxon>Insecta</taxon>
        <taxon>Pterygota</taxon>
        <taxon>Neoptera</taxon>
        <taxon>Paraneoptera</taxon>
        <taxon>Hemiptera</taxon>
        <taxon>Sternorrhyncha</taxon>
        <taxon>Aphidomorpha</taxon>
        <taxon>Aphidoidea</taxon>
        <taxon>Aphididae</taxon>
        <taxon>Aphidini</taxon>
        <taxon>Aphis</taxon>
        <taxon>Aphis</taxon>
    </lineage>
</organism>
<gene>
    <name evidence="9" type="ORF">APHIGO_LOCUS1373</name>
</gene>
<dbReference type="InterPro" id="IPR041373">
    <property type="entry name" value="RT_RNaseH"/>
</dbReference>
<dbReference type="InterPro" id="IPR050951">
    <property type="entry name" value="Retrovirus_Pol_polyprotein"/>
</dbReference>
<evidence type="ECO:0000313" key="9">
    <source>
        <dbReference type="EMBL" id="CAH1710858.1"/>
    </source>
</evidence>
<evidence type="ECO:0000256" key="4">
    <source>
        <dbReference type="ARBA" id="ARBA00022722"/>
    </source>
</evidence>
<keyword evidence="1" id="KW-0645">Protease</keyword>
<keyword evidence="5" id="KW-0255">Endonuclease</keyword>
<keyword evidence="6" id="KW-0378">Hydrolase</keyword>
<dbReference type="InterPro" id="IPR043502">
    <property type="entry name" value="DNA/RNA_pol_sf"/>
</dbReference>
<evidence type="ECO:0000256" key="1">
    <source>
        <dbReference type="ARBA" id="ARBA00022670"/>
    </source>
</evidence>
<keyword evidence="2" id="KW-0808">Transferase</keyword>
<dbReference type="PANTHER" id="PTHR37984">
    <property type="entry name" value="PROTEIN CBG26694"/>
    <property type="match status" value="1"/>
</dbReference>
<keyword evidence="4" id="KW-0540">Nuclease</keyword>
<proteinExistence type="predicted"/>
<dbReference type="InterPro" id="IPR043128">
    <property type="entry name" value="Rev_trsase/Diguanyl_cyclase"/>
</dbReference>
<dbReference type="PANTHER" id="PTHR37984:SF5">
    <property type="entry name" value="PROTEIN NYNRIN-LIKE"/>
    <property type="match status" value="1"/>
</dbReference>
<dbReference type="Proteomes" id="UP001154329">
    <property type="component" value="Chromosome 1"/>
</dbReference>
<dbReference type="CDD" id="cd09274">
    <property type="entry name" value="RNase_HI_RT_Ty3"/>
    <property type="match status" value="1"/>
</dbReference>
<dbReference type="Pfam" id="PF17917">
    <property type="entry name" value="RT_RNaseH"/>
    <property type="match status" value="1"/>
</dbReference>
<sequence>MKSNNIIRDSKSPFNFPLVVVKKKNLDSAGKPKLRICVDFRKLNEVTENEAYGLPNLLEILESLGSSKYFSTLDLASGYHQINIEPSDVHKTAFSTKSGHYEYLRMPFGLSSAPATFTRAMKSVLMGLEEMCTAYLDDIVVHGSSLNDHQNKLEQVFNRLRVHRLKLQPQKCSFLRKEVIYLGHVINENGVSPDPNKLKCIKDYPKLKNAKDIKSFLGLLNYYRRFVDNFAKIAKPLTYLLKKDVPFTWTDNCEHSFQELKKALMNPPLLVYPDWEAGKFNLCTDASQYAIGAVLSQGDVPNDQPIAYASRTLNKAENNYSVIQKELLAIVWAVKYFRPYLYGRHFTIITDHRPLTYLFGIKDASSQLMRWRLQLADYDYTIKYRAGPEHSNADCLSCIRVIQTDKTVYNKTFVEFRTAEDKPIFNSKIVEVNDSISKAIESETTNIPIPGDKKITHSDVRGIVKNVNPNKIQFTD</sequence>
<keyword evidence="10" id="KW-1185">Reference proteome</keyword>
<dbReference type="GO" id="GO:0004519">
    <property type="term" value="F:endonuclease activity"/>
    <property type="evidence" value="ECO:0007669"/>
    <property type="project" value="UniProtKB-KW"/>
</dbReference>
<evidence type="ECO:0000256" key="6">
    <source>
        <dbReference type="ARBA" id="ARBA00022801"/>
    </source>
</evidence>
<evidence type="ECO:0000256" key="3">
    <source>
        <dbReference type="ARBA" id="ARBA00022695"/>
    </source>
</evidence>
<dbReference type="GO" id="GO:0006508">
    <property type="term" value="P:proteolysis"/>
    <property type="evidence" value="ECO:0007669"/>
    <property type="project" value="UniProtKB-KW"/>
</dbReference>
<dbReference type="Gene3D" id="3.30.70.270">
    <property type="match status" value="2"/>
</dbReference>
<dbReference type="GO" id="GO:0008233">
    <property type="term" value="F:peptidase activity"/>
    <property type="evidence" value="ECO:0007669"/>
    <property type="project" value="UniProtKB-KW"/>
</dbReference>
<dbReference type="AlphaFoldDB" id="A0A9P0IQG4"/>
<evidence type="ECO:0000256" key="2">
    <source>
        <dbReference type="ARBA" id="ARBA00022679"/>
    </source>
</evidence>
<evidence type="ECO:0000256" key="7">
    <source>
        <dbReference type="ARBA" id="ARBA00022918"/>
    </source>
</evidence>
<keyword evidence="7" id="KW-0695">RNA-directed DNA polymerase</keyword>
<dbReference type="FunFam" id="3.30.70.270:FF:000026">
    <property type="entry name" value="Transposon Ty3-G Gag-Pol polyprotein"/>
    <property type="match status" value="1"/>
</dbReference>
<dbReference type="Gene3D" id="3.10.10.10">
    <property type="entry name" value="HIV Type 1 Reverse Transcriptase, subunit A, domain 1"/>
    <property type="match status" value="1"/>
</dbReference>
<accession>A0A9P0IQG4</accession>
<dbReference type="SUPFAM" id="SSF56672">
    <property type="entry name" value="DNA/RNA polymerases"/>
    <property type="match status" value="1"/>
</dbReference>
<dbReference type="EMBL" id="OU899034">
    <property type="protein sequence ID" value="CAH1710858.1"/>
    <property type="molecule type" value="Genomic_DNA"/>
</dbReference>
<evidence type="ECO:0000259" key="8">
    <source>
        <dbReference type="PROSITE" id="PS50878"/>
    </source>
</evidence>
<evidence type="ECO:0000313" key="10">
    <source>
        <dbReference type="Proteomes" id="UP001154329"/>
    </source>
</evidence>
<dbReference type="FunFam" id="3.10.10.10:FF:000007">
    <property type="entry name" value="Retrovirus-related Pol polyprotein from transposon 17.6-like Protein"/>
    <property type="match status" value="1"/>
</dbReference>
<dbReference type="InterPro" id="IPR000477">
    <property type="entry name" value="RT_dom"/>
</dbReference>
<keyword evidence="3" id="KW-0548">Nucleotidyltransferase</keyword>
<evidence type="ECO:0000256" key="5">
    <source>
        <dbReference type="ARBA" id="ARBA00022759"/>
    </source>
</evidence>
<dbReference type="PROSITE" id="PS50878">
    <property type="entry name" value="RT_POL"/>
    <property type="match status" value="1"/>
</dbReference>
<feature type="domain" description="Reverse transcriptase" evidence="8">
    <location>
        <begin position="2"/>
        <end position="186"/>
    </location>
</feature>
<name>A0A9P0IQG4_APHGO</name>
<reference evidence="9" key="2">
    <citation type="submission" date="2022-10" db="EMBL/GenBank/DDBJ databases">
        <authorList>
            <consortium name="ENA_rothamsted_submissions"/>
            <consortium name="culmorum"/>
            <person name="King R."/>
        </authorList>
    </citation>
    <scope>NUCLEOTIDE SEQUENCE</scope>
</reference>
<reference evidence="9" key="1">
    <citation type="submission" date="2022-02" db="EMBL/GenBank/DDBJ databases">
        <authorList>
            <person name="King R."/>
        </authorList>
    </citation>
    <scope>NUCLEOTIDE SEQUENCE</scope>
</reference>
<protein>
    <recommendedName>
        <fullName evidence="8">Reverse transcriptase domain-containing protein</fullName>
    </recommendedName>
</protein>
<dbReference type="GO" id="GO:0003964">
    <property type="term" value="F:RNA-directed DNA polymerase activity"/>
    <property type="evidence" value="ECO:0007669"/>
    <property type="project" value="UniProtKB-KW"/>
</dbReference>